<evidence type="ECO:0000256" key="1">
    <source>
        <dbReference type="ARBA" id="ARBA00022630"/>
    </source>
</evidence>
<dbReference type="InterPro" id="IPR002081">
    <property type="entry name" value="Cryptochrome/DNA_photolyase_1"/>
</dbReference>
<dbReference type="HOGENOM" id="CLU_010348_2_2_11"/>
<feature type="binding site" evidence="4">
    <location>
        <position position="232"/>
    </location>
    <ligand>
        <name>FAD</name>
        <dbReference type="ChEBI" id="CHEBI:57692"/>
    </ligand>
</feature>
<proteinExistence type="inferred from homology"/>
<name>D7C6U5_STRBB</name>
<feature type="site" description="Electron transfer via tryptophanyl radical" evidence="5">
    <location>
        <position position="384"/>
    </location>
</feature>
<keyword evidence="9" id="KW-1185">Reference proteome</keyword>
<keyword evidence="8" id="KW-0456">Lyase</keyword>
<accession>D7C6U5</accession>
<dbReference type="Gene3D" id="1.25.40.80">
    <property type="match status" value="1"/>
</dbReference>
<dbReference type="KEGG" id="sbh:SBI_05212"/>
<evidence type="ECO:0000313" key="9">
    <source>
        <dbReference type="Proteomes" id="UP000000377"/>
    </source>
</evidence>
<sequence>MPVRVSVALFTADLRVHDNPALDGALREAESVVPLFVVDSGIRDADFVVPNRAVFLADCLADLDAALRARGGRLVVRRGDVVQETCRVAARVGAGAVHMAGGASGYAARREARLRVALARERRELRVHEGAVTVVAPGVLVPSGKSHSTSGGSQRKDHFAVFTPYYRRWRSEPWRAPLPAPRVVRVPSIRSAALPTAASLAPGAASLDLPAGGETAARRRLRRWAAGPLADYAERQDDLAGDATSRLSPYLHFGCLSPVEVARRALDAGGPGAEAFVRQLAWRDFHLQVLAARPDAAHRDYRPRHDRWRQDADEVAAWCAGLTGCPVVDAAMRQLTREGWMPGRARLLAASFLAKTLYIDWRTGARHFLALLVDGDIANNQLNWQWAAGTGTDTRPGRILNPLIQALRHDPEGEYVRRWVPELAAVQGPAVHRPWQLPGPDRAALAYPDPIVDLAEAADRFRRRRG</sequence>
<feature type="binding site" evidence="4">
    <location>
        <begin position="374"/>
        <end position="376"/>
    </location>
    <ligand>
        <name>FAD</name>
        <dbReference type="ChEBI" id="CHEBI:57692"/>
    </ligand>
</feature>
<evidence type="ECO:0000256" key="3">
    <source>
        <dbReference type="ARBA" id="ARBA00022991"/>
    </source>
</evidence>
<dbReference type="eggNOG" id="COG0415">
    <property type="taxonomic scope" value="Bacteria"/>
</dbReference>
<dbReference type="PRINTS" id="PR00147">
    <property type="entry name" value="DNAPHOTLYASE"/>
</dbReference>
<gene>
    <name evidence="8" type="ordered locus">SBI_05212</name>
</gene>
<dbReference type="InterPro" id="IPR036155">
    <property type="entry name" value="Crypto/Photolyase_N_sf"/>
</dbReference>
<dbReference type="InterPro" id="IPR006050">
    <property type="entry name" value="DNA_photolyase_N"/>
</dbReference>
<evidence type="ECO:0000256" key="5">
    <source>
        <dbReference type="PIRSR" id="PIRSR602081-2"/>
    </source>
</evidence>
<dbReference type="GO" id="GO:0006950">
    <property type="term" value="P:response to stress"/>
    <property type="evidence" value="ECO:0007669"/>
    <property type="project" value="UniProtKB-ARBA"/>
</dbReference>
<dbReference type="PATRIC" id="fig|749414.3.peg.5387"/>
<dbReference type="Pfam" id="PF03441">
    <property type="entry name" value="FAD_binding_7"/>
    <property type="match status" value="1"/>
</dbReference>
<dbReference type="Proteomes" id="UP000000377">
    <property type="component" value="Chromosome"/>
</dbReference>
<dbReference type="InterPro" id="IPR014729">
    <property type="entry name" value="Rossmann-like_a/b/a_fold"/>
</dbReference>
<dbReference type="Gene3D" id="1.10.579.10">
    <property type="entry name" value="DNA Cyclobutane Dipyrimidine Photolyase, subunit A, domain 3"/>
    <property type="match status" value="1"/>
</dbReference>
<keyword evidence="1 4" id="KW-0285">Flavoprotein</keyword>
<dbReference type="GO" id="GO:0071949">
    <property type="term" value="F:FAD binding"/>
    <property type="evidence" value="ECO:0007669"/>
    <property type="project" value="TreeGrafter"/>
</dbReference>
<feature type="site" description="Electron transfer via tryptophanyl radical" evidence="5">
    <location>
        <position position="361"/>
    </location>
</feature>
<feature type="domain" description="Photolyase/cryptochrome alpha/beta" evidence="7">
    <location>
        <begin position="4"/>
        <end position="135"/>
    </location>
</feature>
<dbReference type="AlphaFoldDB" id="D7C6U5"/>
<dbReference type="GO" id="GO:0009416">
    <property type="term" value="P:response to light stimulus"/>
    <property type="evidence" value="ECO:0007669"/>
    <property type="project" value="TreeGrafter"/>
</dbReference>
<dbReference type="Pfam" id="PF00875">
    <property type="entry name" value="DNA_photolyase"/>
    <property type="match status" value="1"/>
</dbReference>
<reference evidence="8 9" key="1">
    <citation type="journal article" date="2010" name="J. Bacteriol.">
        <title>Genome sequence of the milbemycin-producing bacterium Streptomyces bingchenggensis.</title>
        <authorList>
            <person name="Wang X.J."/>
            <person name="Yan Y.J."/>
            <person name="Zhang B."/>
            <person name="An J."/>
            <person name="Wang J.J."/>
            <person name="Tian J."/>
            <person name="Jiang L."/>
            <person name="Chen Y.H."/>
            <person name="Huang S.X."/>
            <person name="Yin M."/>
            <person name="Zhang J."/>
            <person name="Gao A.L."/>
            <person name="Liu C.X."/>
            <person name="Zhu Z.X."/>
            <person name="Xiang W.S."/>
        </authorList>
    </citation>
    <scope>NUCLEOTIDE SEQUENCE [LARGE SCALE GENOMIC DNA]</scope>
    <source>
        <strain evidence="8 9">BCW-1</strain>
    </source>
</reference>
<comment type="cofactor">
    <cofactor evidence="4">
        <name>FAD</name>
        <dbReference type="ChEBI" id="CHEBI:57692"/>
    </cofactor>
    <text evidence="4">Binds 1 FAD per subunit.</text>
</comment>
<dbReference type="SUPFAM" id="SSF48173">
    <property type="entry name" value="Cryptochrome/photolyase FAD-binding domain"/>
    <property type="match status" value="1"/>
</dbReference>
<evidence type="ECO:0000256" key="2">
    <source>
        <dbReference type="ARBA" id="ARBA00022827"/>
    </source>
</evidence>
<evidence type="ECO:0000256" key="6">
    <source>
        <dbReference type="RuleBase" id="RU004182"/>
    </source>
</evidence>
<dbReference type="STRING" id="749414.SBI_05212"/>
<evidence type="ECO:0000259" key="7">
    <source>
        <dbReference type="PROSITE" id="PS51645"/>
    </source>
</evidence>
<dbReference type="InterPro" id="IPR036134">
    <property type="entry name" value="Crypto/Photolyase_FAD-like_sf"/>
</dbReference>
<feature type="binding site" evidence="4">
    <location>
        <position position="276"/>
    </location>
    <ligand>
        <name>FAD</name>
        <dbReference type="ChEBI" id="CHEBI:57692"/>
    </ligand>
</feature>
<dbReference type="PANTHER" id="PTHR11455">
    <property type="entry name" value="CRYPTOCHROME"/>
    <property type="match status" value="1"/>
</dbReference>
<keyword evidence="3 6" id="KW-0157">Chromophore</keyword>
<dbReference type="PROSITE" id="PS51645">
    <property type="entry name" value="PHR_CRY_ALPHA_BETA"/>
    <property type="match status" value="1"/>
</dbReference>
<dbReference type="GO" id="GO:0003904">
    <property type="term" value="F:deoxyribodipyrimidine photo-lyase activity"/>
    <property type="evidence" value="ECO:0007669"/>
    <property type="project" value="TreeGrafter"/>
</dbReference>
<dbReference type="EMBL" id="CP002047">
    <property type="protein sequence ID" value="ADI08332.1"/>
    <property type="molecule type" value="Genomic_DNA"/>
</dbReference>
<dbReference type="Gene3D" id="3.40.50.620">
    <property type="entry name" value="HUPs"/>
    <property type="match status" value="1"/>
</dbReference>
<protein>
    <submittedName>
        <fullName evidence="8">Deoxyribodipyrimidine photo-lyase</fullName>
    </submittedName>
</protein>
<evidence type="ECO:0000313" key="8">
    <source>
        <dbReference type="EMBL" id="ADI08332.1"/>
    </source>
</evidence>
<dbReference type="PANTHER" id="PTHR11455:SF9">
    <property type="entry name" value="CRYPTOCHROME CIRCADIAN CLOCK 5 ISOFORM X1"/>
    <property type="match status" value="1"/>
</dbReference>
<comment type="similarity">
    <text evidence="6">Belongs to the DNA photolyase family.</text>
</comment>
<dbReference type="PROSITE" id="PS00394">
    <property type="entry name" value="DNA_PHOTOLYASES_1_1"/>
    <property type="match status" value="1"/>
</dbReference>
<dbReference type="GO" id="GO:0003677">
    <property type="term" value="F:DNA binding"/>
    <property type="evidence" value="ECO:0007669"/>
    <property type="project" value="TreeGrafter"/>
</dbReference>
<dbReference type="GO" id="GO:0006139">
    <property type="term" value="P:nucleobase-containing compound metabolic process"/>
    <property type="evidence" value="ECO:0007669"/>
    <property type="project" value="UniProtKB-ARBA"/>
</dbReference>
<feature type="site" description="Electron transfer via tryptophanyl radical" evidence="5">
    <location>
        <position position="308"/>
    </location>
</feature>
<dbReference type="InterPro" id="IPR018394">
    <property type="entry name" value="DNA_photolyase_1_CS_C"/>
</dbReference>
<keyword evidence="2 4" id="KW-0274">FAD</keyword>
<organism evidence="8 9">
    <name type="scientific">Streptomyces bingchenggensis (strain BCW-1)</name>
    <dbReference type="NCBI Taxonomy" id="749414"/>
    <lineage>
        <taxon>Bacteria</taxon>
        <taxon>Bacillati</taxon>
        <taxon>Actinomycetota</taxon>
        <taxon>Actinomycetes</taxon>
        <taxon>Kitasatosporales</taxon>
        <taxon>Streptomycetaceae</taxon>
        <taxon>Streptomyces</taxon>
    </lineage>
</organism>
<dbReference type="InterPro" id="IPR005101">
    <property type="entry name" value="Cryptochr/Photolyase_FAD-bd"/>
</dbReference>
<evidence type="ECO:0000256" key="4">
    <source>
        <dbReference type="PIRSR" id="PIRSR602081-1"/>
    </source>
</evidence>
<dbReference type="SUPFAM" id="SSF52425">
    <property type="entry name" value="Cryptochrome/photolyase, N-terminal domain"/>
    <property type="match status" value="1"/>
</dbReference>
<feature type="binding site" evidence="4">
    <location>
        <begin position="244"/>
        <end position="248"/>
    </location>
    <ligand>
        <name>FAD</name>
        <dbReference type="ChEBI" id="CHEBI:57692"/>
    </ligand>
</feature>